<dbReference type="RefSeq" id="WP_092493610.1">
    <property type="nucleotide sequence ID" value="NZ_FNKD01000003.1"/>
</dbReference>
<organism evidence="2 3">
    <name type="scientific">Virgibacillus salinus</name>
    <dbReference type="NCBI Taxonomy" id="553311"/>
    <lineage>
        <taxon>Bacteria</taxon>
        <taxon>Bacillati</taxon>
        <taxon>Bacillota</taxon>
        <taxon>Bacilli</taxon>
        <taxon>Bacillales</taxon>
        <taxon>Bacillaceae</taxon>
        <taxon>Virgibacillus</taxon>
    </lineage>
</organism>
<gene>
    <name evidence="2" type="ORF">SAMN05216231_2829</name>
</gene>
<proteinExistence type="predicted"/>
<evidence type="ECO:0000313" key="2">
    <source>
        <dbReference type="EMBL" id="SDQ86541.1"/>
    </source>
</evidence>
<evidence type="ECO:0000313" key="3">
    <source>
        <dbReference type="Proteomes" id="UP000199444"/>
    </source>
</evidence>
<name>A0A1H1ECK3_9BACI</name>
<keyword evidence="1" id="KW-0812">Transmembrane</keyword>
<keyword evidence="1" id="KW-1133">Transmembrane helix</keyword>
<keyword evidence="3" id="KW-1185">Reference proteome</keyword>
<feature type="transmembrane region" description="Helical" evidence="1">
    <location>
        <begin position="18"/>
        <end position="42"/>
    </location>
</feature>
<dbReference type="AlphaFoldDB" id="A0A1H1ECK3"/>
<reference evidence="2 3" key="1">
    <citation type="submission" date="2016-10" db="EMBL/GenBank/DDBJ databases">
        <authorList>
            <person name="de Groot N.N."/>
        </authorList>
    </citation>
    <scope>NUCLEOTIDE SEQUENCE [LARGE SCALE GENOMIC DNA]</scope>
    <source>
        <strain evidence="2 3">CGMCC 1.10449</strain>
    </source>
</reference>
<evidence type="ECO:0000256" key="1">
    <source>
        <dbReference type="SAM" id="Phobius"/>
    </source>
</evidence>
<dbReference type="STRING" id="553311.SAMN05216231_2829"/>
<sequence length="61" mass="7181">MEAVSHNQVTQEFKNRNFLYSFIAAMFLSIGYFVYVIGVDSLKNKTILSYRKRERGVQNEE</sequence>
<protein>
    <submittedName>
        <fullName evidence="2">Uncharacterized protein</fullName>
    </submittedName>
</protein>
<dbReference type="EMBL" id="FNKD01000003">
    <property type="protein sequence ID" value="SDQ86541.1"/>
    <property type="molecule type" value="Genomic_DNA"/>
</dbReference>
<accession>A0A1H1ECK3</accession>
<dbReference type="Proteomes" id="UP000199444">
    <property type="component" value="Unassembled WGS sequence"/>
</dbReference>
<keyword evidence="1" id="KW-0472">Membrane</keyword>